<protein>
    <recommendedName>
        <fullName evidence="1">Beta-lactamase</fullName>
    </recommendedName>
    <alternativeName>
        <fullName evidence="2">Penicillinase</fullName>
    </alternativeName>
</protein>
<keyword evidence="3" id="KW-0732">Signal</keyword>
<proteinExistence type="predicted"/>
<dbReference type="Pfam" id="PF13354">
    <property type="entry name" value="Beta-lactamase2"/>
    <property type="match status" value="1"/>
</dbReference>
<dbReference type="PROSITE" id="PS51318">
    <property type="entry name" value="TAT"/>
    <property type="match status" value="1"/>
</dbReference>
<evidence type="ECO:0000256" key="1">
    <source>
        <dbReference type="ARBA" id="ARBA00018879"/>
    </source>
</evidence>
<evidence type="ECO:0000256" key="3">
    <source>
        <dbReference type="SAM" id="SignalP"/>
    </source>
</evidence>
<dbReference type="GO" id="GO:0008800">
    <property type="term" value="F:beta-lactamase activity"/>
    <property type="evidence" value="ECO:0007669"/>
    <property type="project" value="InterPro"/>
</dbReference>
<sequence length="345" mass="36219">MDTNVNRRRVLGLGTVAAAGAVLGTTQLAHAAEESGSDTPAADASAAARRISQVYARETAQAGGTWSAHISVADSAGNLIPAVSERADEVVEAYSVNKIAVATAVLDKIDRGLLTLDQRVDVTADIVIKDTDGIFALDGAYPSSVTLGHAMAALLTLSDNTAVRLCGLVVPAAEVNEILRGKGFVHTQVVPVANPNRFFLGKTTPAETHTLLRKLVEGTLLSAKSTEYLLNILRSLSAFTDGVRLDLTSAERLRVATKAGWFNDGRNEAGVMFSADGKPILTYSLFASGEFAGDAAVNKDNYAATHPALKARTKLGKTMFRSVEKLTATTARTYAAAPYRASNGG</sequence>
<keyword evidence="6" id="KW-1185">Reference proteome</keyword>
<feature type="signal peptide" evidence="3">
    <location>
        <begin position="1"/>
        <end position="31"/>
    </location>
</feature>
<evidence type="ECO:0000256" key="2">
    <source>
        <dbReference type="ARBA" id="ARBA00030171"/>
    </source>
</evidence>
<keyword evidence="5" id="KW-0378">Hydrolase</keyword>
<dbReference type="GO" id="GO:0046677">
    <property type="term" value="P:response to antibiotic"/>
    <property type="evidence" value="ECO:0007669"/>
    <property type="project" value="InterPro"/>
</dbReference>
<dbReference type="Gene3D" id="3.40.710.10">
    <property type="entry name" value="DD-peptidase/beta-lactamase superfamily"/>
    <property type="match status" value="1"/>
</dbReference>
<dbReference type="RefSeq" id="WP_093976726.1">
    <property type="nucleotide sequence ID" value="NZ_KB913032.1"/>
</dbReference>
<dbReference type="InterPro" id="IPR012338">
    <property type="entry name" value="Beta-lactam/transpept-like"/>
</dbReference>
<dbReference type="PANTHER" id="PTHR35333">
    <property type="entry name" value="BETA-LACTAMASE"/>
    <property type="match status" value="1"/>
</dbReference>
<dbReference type="SUPFAM" id="SSF56601">
    <property type="entry name" value="beta-lactamase/transpeptidase-like"/>
    <property type="match status" value="1"/>
</dbReference>
<accession>A0A229R744</accession>
<name>A0A229R744_AMYAL</name>
<gene>
    <name evidence="5" type="ORF">CFP75_42725</name>
</gene>
<evidence type="ECO:0000313" key="6">
    <source>
        <dbReference type="Proteomes" id="UP000215563"/>
    </source>
</evidence>
<comment type="caution">
    <text evidence="5">The sequence shown here is derived from an EMBL/GenBank/DDBJ whole genome shotgun (WGS) entry which is preliminary data.</text>
</comment>
<feature type="domain" description="Beta-lactamase class A catalytic" evidence="4">
    <location>
        <begin position="83"/>
        <end position="281"/>
    </location>
</feature>
<dbReference type="OrthoDB" id="4515847at2"/>
<evidence type="ECO:0000259" key="4">
    <source>
        <dbReference type="Pfam" id="PF13354"/>
    </source>
</evidence>
<dbReference type="GO" id="GO:0030655">
    <property type="term" value="P:beta-lactam antibiotic catabolic process"/>
    <property type="evidence" value="ECO:0007669"/>
    <property type="project" value="InterPro"/>
</dbReference>
<dbReference type="InterPro" id="IPR045155">
    <property type="entry name" value="Beta-lactam_cat"/>
</dbReference>
<reference evidence="5 6" key="1">
    <citation type="submission" date="2017-07" db="EMBL/GenBank/DDBJ databases">
        <title>Amycolatopsis alba DSM 44262 Genome sequencing and assembly.</title>
        <authorList>
            <person name="Kaur N."/>
            <person name="Mayilraj S."/>
        </authorList>
    </citation>
    <scope>NUCLEOTIDE SEQUENCE [LARGE SCALE GENOMIC DNA]</scope>
    <source>
        <strain evidence="5 6">DSM 44262</strain>
    </source>
</reference>
<dbReference type="InterPro" id="IPR006311">
    <property type="entry name" value="TAT_signal"/>
</dbReference>
<dbReference type="EMBL" id="NMQU01000203">
    <property type="protein sequence ID" value="OXM42436.1"/>
    <property type="molecule type" value="Genomic_DNA"/>
</dbReference>
<dbReference type="PANTHER" id="PTHR35333:SF3">
    <property type="entry name" value="BETA-LACTAMASE-TYPE TRANSPEPTIDASE FOLD CONTAINING PROTEIN"/>
    <property type="match status" value="1"/>
</dbReference>
<dbReference type="InterPro" id="IPR000871">
    <property type="entry name" value="Beta-lactam_class-A"/>
</dbReference>
<dbReference type="Proteomes" id="UP000215563">
    <property type="component" value="Unassembled WGS sequence"/>
</dbReference>
<dbReference type="AlphaFoldDB" id="A0A229R744"/>
<organism evidence="5 6">
    <name type="scientific">Amycolatopsis alba DSM 44262</name>
    <dbReference type="NCBI Taxonomy" id="1125972"/>
    <lineage>
        <taxon>Bacteria</taxon>
        <taxon>Bacillati</taxon>
        <taxon>Actinomycetota</taxon>
        <taxon>Actinomycetes</taxon>
        <taxon>Pseudonocardiales</taxon>
        <taxon>Pseudonocardiaceae</taxon>
        <taxon>Amycolatopsis</taxon>
    </lineage>
</organism>
<feature type="chain" id="PRO_5011238927" description="Beta-lactamase" evidence="3">
    <location>
        <begin position="32"/>
        <end position="345"/>
    </location>
</feature>
<evidence type="ECO:0000313" key="5">
    <source>
        <dbReference type="EMBL" id="OXM42436.1"/>
    </source>
</evidence>